<gene>
    <name evidence="11" type="ORF">AFUS01_LOCUS42211</name>
</gene>
<dbReference type="InterPro" id="IPR001320">
    <property type="entry name" value="Iontro_rcpt_C"/>
</dbReference>
<evidence type="ECO:0000256" key="1">
    <source>
        <dbReference type="ARBA" id="ARBA00004651"/>
    </source>
</evidence>
<dbReference type="GO" id="GO:0005886">
    <property type="term" value="C:plasma membrane"/>
    <property type="evidence" value="ECO:0007669"/>
    <property type="project" value="UniProtKB-SubCell"/>
</dbReference>
<evidence type="ECO:0000256" key="7">
    <source>
        <dbReference type="ARBA" id="ARBA00023170"/>
    </source>
</evidence>
<evidence type="ECO:0000256" key="2">
    <source>
        <dbReference type="ARBA" id="ARBA00008685"/>
    </source>
</evidence>
<feature type="transmembrane region" description="Helical" evidence="9">
    <location>
        <begin position="513"/>
        <end position="531"/>
    </location>
</feature>
<keyword evidence="7" id="KW-0675">Receptor</keyword>
<evidence type="ECO:0000256" key="9">
    <source>
        <dbReference type="SAM" id="Phobius"/>
    </source>
</evidence>
<dbReference type="AlphaFoldDB" id="A0A8J2Q3X8"/>
<keyword evidence="12" id="KW-1185">Reference proteome</keyword>
<feature type="transmembrane region" description="Helical" evidence="9">
    <location>
        <begin position="284"/>
        <end position="302"/>
    </location>
</feature>
<evidence type="ECO:0000256" key="5">
    <source>
        <dbReference type="ARBA" id="ARBA00022989"/>
    </source>
</evidence>
<dbReference type="PANTHER" id="PTHR42643">
    <property type="entry name" value="IONOTROPIC RECEPTOR 20A-RELATED"/>
    <property type="match status" value="1"/>
</dbReference>
<keyword evidence="5 9" id="KW-1133">Transmembrane helix</keyword>
<dbReference type="InterPro" id="IPR052192">
    <property type="entry name" value="Insect_Ionotropic_Sensory_Rcpt"/>
</dbReference>
<proteinExistence type="inferred from homology"/>
<accession>A0A8J2Q3X8</accession>
<evidence type="ECO:0000256" key="8">
    <source>
        <dbReference type="ARBA" id="ARBA00023180"/>
    </source>
</evidence>
<evidence type="ECO:0000313" key="11">
    <source>
        <dbReference type="EMBL" id="CAG7832531.1"/>
    </source>
</evidence>
<comment type="similarity">
    <text evidence="2">Belongs to the glutamate-gated ion channel (TC 1.A.10.1) family.</text>
</comment>
<dbReference type="EMBL" id="CAJVCH010565535">
    <property type="protein sequence ID" value="CAG7832531.1"/>
    <property type="molecule type" value="Genomic_DNA"/>
</dbReference>
<feature type="transmembrane region" description="Helical" evidence="9">
    <location>
        <begin position="256"/>
        <end position="277"/>
    </location>
</feature>
<dbReference type="OrthoDB" id="6373973at2759"/>
<dbReference type="Pfam" id="PF00060">
    <property type="entry name" value="Lig_chan"/>
    <property type="match status" value="1"/>
</dbReference>
<evidence type="ECO:0000256" key="6">
    <source>
        <dbReference type="ARBA" id="ARBA00023136"/>
    </source>
</evidence>
<feature type="transmembrane region" description="Helical" evidence="9">
    <location>
        <begin position="308"/>
        <end position="328"/>
    </location>
</feature>
<name>A0A8J2Q3X8_9HEXA</name>
<evidence type="ECO:0000256" key="3">
    <source>
        <dbReference type="ARBA" id="ARBA00022475"/>
    </source>
</evidence>
<keyword evidence="6 9" id="KW-0472">Membrane</keyword>
<keyword evidence="4 9" id="KW-0812">Transmembrane</keyword>
<keyword evidence="3" id="KW-1003">Cell membrane</keyword>
<comment type="subcellular location">
    <subcellularLocation>
        <location evidence="1">Cell membrane</location>
        <topology evidence="1">Multi-pass membrane protein</topology>
    </subcellularLocation>
</comment>
<keyword evidence="8" id="KW-0325">Glycoprotein</keyword>
<evidence type="ECO:0000256" key="4">
    <source>
        <dbReference type="ARBA" id="ARBA00022692"/>
    </source>
</evidence>
<sequence>MFQLLFDFLTPKHHEIAKKDEDKFIFVAESPVGESVILSKEFGAKIKYKILLSLNLTKNDLRIKTVCFFCKFGSPQVVDVDPSQELLPIWRSTISQNPVDHVLSREFENNGEKLMNLIFPDFVKQFNGFKLVAANSVKTFQRTEMFLDKDGEYKPIRGLYFTILDVMRQHFNFTVKIIPSFGDGGTGLLLKNGTWLGSVADILHGRAHIGMVSAQTFQRNDAVGFAFSLNYEWITFTTGKPKTLFSWKSIFKPFDVVMWSLVVSSVFGVTFTFVVIDKYISNHWGLRGIISYIVGSIFEQYYEGPSLNPIRILCACWLLFSLVISCAYRSKIFVFLMFPELTKIPQNFEELSKSTDFTWGLNYVAGAAYAVFATSTEQTYVKIFKGMELIRDPYECFHKAATTNFACISWQSFSEYNSHRNFTDRSGRSKVMGAPSFTFFIPCGWVLEKRAIFRTNFDRVLHMGHDTGLVKKWEAIDWEFLRARRYAWEKQSNYTEEAEETGSKPLTLRNLTGGFWLLIIGILVSVLLYLTEIIKGRKLKLYFIQIWKKNQQHQKSPRDNIEENIETNFSQD</sequence>
<comment type="caution">
    <text evidence="11">The sequence shown here is derived from an EMBL/GenBank/DDBJ whole genome shotgun (WGS) entry which is preliminary data.</text>
</comment>
<dbReference type="GO" id="GO:0050906">
    <property type="term" value="P:detection of stimulus involved in sensory perception"/>
    <property type="evidence" value="ECO:0007669"/>
    <property type="project" value="UniProtKB-ARBA"/>
</dbReference>
<dbReference type="PANTHER" id="PTHR42643:SF24">
    <property type="entry name" value="IONOTROPIC RECEPTOR 60A"/>
    <property type="match status" value="1"/>
</dbReference>
<feature type="domain" description="Ionotropic glutamate receptor C-terminal" evidence="10">
    <location>
        <begin position="258"/>
        <end position="522"/>
    </location>
</feature>
<evidence type="ECO:0000313" key="12">
    <source>
        <dbReference type="Proteomes" id="UP000708208"/>
    </source>
</evidence>
<reference evidence="11" key="1">
    <citation type="submission" date="2021-06" db="EMBL/GenBank/DDBJ databases">
        <authorList>
            <person name="Hodson N. C."/>
            <person name="Mongue J. A."/>
            <person name="Jaron S. K."/>
        </authorList>
    </citation>
    <scope>NUCLEOTIDE SEQUENCE</scope>
</reference>
<protein>
    <recommendedName>
        <fullName evidence="10">Ionotropic glutamate receptor C-terminal domain-containing protein</fullName>
    </recommendedName>
</protein>
<organism evidence="11 12">
    <name type="scientific">Allacma fusca</name>
    <dbReference type="NCBI Taxonomy" id="39272"/>
    <lineage>
        <taxon>Eukaryota</taxon>
        <taxon>Metazoa</taxon>
        <taxon>Ecdysozoa</taxon>
        <taxon>Arthropoda</taxon>
        <taxon>Hexapoda</taxon>
        <taxon>Collembola</taxon>
        <taxon>Symphypleona</taxon>
        <taxon>Sminthuridae</taxon>
        <taxon>Allacma</taxon>
    </lineage>
</organism>
<evidence type="ECO:0000259" key="10">
    <source>
        <dbReference type="Pfam" id="PF00060"/>
    </source>
</evidence>
<dbReference type="GO" id="GO:0015276">
    <property type="term" value="F:ligand-gated monoatomic ion channel activity"/>
    <property type="evidence" value="ECO:0007669"/>
    <property type="project" value="InterPro"/>
</dbReference>
<dbReference type="Proteomes" id="UP000708208">
    <property type="component" value="Unassembled WGS sequence"/>
</dbReference>